<dbReference type="RefSeq" id="WP_419182448.1">
    <property type="nucleotide sequence ID" value="NZ_CP067124.1"/>
</dbReference>
<proteinExistence type="predicted"/>
<evidence type="ECO:0000259" key="2">
    <source>
        <dbReference type="Pfam" id="PF06181"/>
    </source>
</evidence>
<gene>
    <name evidence="3" type="ORF">SAMN04489859_104321</name>
</gene>
<dbReference type="Proteomes" id="UP000199054">
    <property type="component" value="Unassembled WGS sequence"/>
</dbReference>
<name>A0A1H8MQB0_9RHOB</name>
<keyword evidence="4" id="KW-1185">Reference proteome</keyword>
<dbReference type="InterPro" id="IPR036909">
    <property type="entry name" value="Cyt_c-like_dom_sf"/>
</dbReference>
<feature type="transmembrane region" description="Helical" evidence="1">
    <location>
        <begin position="21"/>
        <end position="39"/>
    </location>
</feature>
<feature type="transmembrane region" description="Helical" evidence="1">
    <location>
        <begin position="94"/>
        <end position="114"/>
    </location>
</feature>
<accession>A0A1H8MQB0</accession>
<feature type="transmembrane region" description="Helical" evidence="1">
    <location>
        <begin position="179"/>
        <end position="201"/>
    </location>
</feature>
<keyword evidence="1" id="KW-0472">Membrane</keyword>
<feature type="transmembrane region" description="Helical" evidence="1">
    <location>
        <begin position="153"/>
        <end position="172"/>
    </location>
</feature>
<evidence type="ECO:0000313" key="4">
    <source>
        <dbReference type="Proteomes" id="UP000199054"/>
    </source>
</evidence>
<feature type="transmembrane region" description="Helical" evidence="1">
    <location>
        <begin position="121"/>
        <end position="141"/>
    </location>
</feature>
<dbReference type="EMBL" id="FODE01000043">
    <property type="protein sequence ID" value="SEO19356.1"/>
    <property type="molecule type" value="Genomic_DNA"/>
</dbReference>
<dbReference type="AlphaFoldDB" id="A0A1H8MQB0"/>
<keyword evidence="1" id="KW-0812">Transmembrane</keyword>
<dbReference type="GO" id="GO:0020037">
    <property type="term" value="F:heme binding"/>
    <property type="evidence" value="ECO:0007669"/>
    <property type="project" value="InterPro"/>
</dbReference>
<feature type="domain" description="Urate oxidase N-terminal" evidence="2">
    <location>
        <begin position="10"/>
        <end position="303"/>
    </location>
</feature>
<feature type="transmembrane region" description="Helical" evidence="1">
    <location>
        <begin position="287"/>
        <end position="307"/>
    </location>
</feature>
<sequence length="420" mass="47090">MIPLIPDLTIIWEWIAFAIRWTHVITAIAWIGSSFYFIALDLGLQKAPGLPKGAHGEEWQVHGGGFYHIQKYLVAPERMPEHLTWFKWESYSTWLSGAALLMVTYWAGANLYLIDPAKMDLATWQAIAISAGSLAVGWLIYDTLCKSKLGETPTILMLLLFVALVIMGWGYNQVFTGRAALLHLGAFTATIMTANVFLVIMPNQRIVVADLKAGRAPDPKYGKIAKLRSTHNNYLTLPVIFLMLSNHYPLAFASQYNWLIAALIFLMGVTIRHFFNTLHARGGYQWWTWAVTTILFVAIMWLSAMGLNQDTYEEAEARALTPIETKFADAEGFDQVADIIVGRCSMCHAREPVFEGIHHAPKGVFLETRADIARLAREVYVQSGLTDAMPPANITSMEPDERRQVIRWFRQIGGTALAGI</sequence>
<dbReference type="Pfam" id="PF06181">
    <property type="entry name" value="Urate_ox_N"/>
    <property type="match status" value="1"/>
</dbReference>
<reference evidence="3 4" key="1">
    <citation type="submission" date="2016-10" db="EMBL/GenBank/DDBJ databases">
        <authorList>
            <person name="de Groot N.N."/>
        </authorList>
    </citation>
    <scope>NUCLEOTIDE SEQUENCE [LARGE SCALE GENOMIC DNA]</scope>
    <source>
        <strain evidence="3 4">DSM 8512</strain>
    </source>
</reference>
<dbReference type="SUPFAM" id="SSF46626">
    <property type="entry name" value="Cytochrome c"/>
    <property type="match status" value="1"/>
</dbReference>
<feature type="transmembrane region" description="Helical" evidence="1">
    <location>
        <begin position="256"/>
        <end position="275"/>
    </location>
</feature>
<keyword evidence="1" id="KW-1133">Transmembrane helix</keyword>
<evidence type="ECO:0000313" key="3">
    <source>
        <dbReference type="EMBL" id="SEO19356.1"/>
    </source>
</evidence>
<dbReference type="STRING" id="34002.SAMN04489859_104321"/>
<dbReference type="InterPro" id="IPR010389">
    <property type="entry name" value="Urate_ox_N"/>
</dbReference>
<evidence type="ECO:0000256" key="1">
    <source>
        <dbReference type="SAM" id="Phobius"/>
    </source>
</evidence>
<dbReference type="GO" id="GO:0009055">
    <property type="term" value="F:electron transfer activity"/>
    <property type="evidence" value="ECO:0007669"/>
    <property type="project" value="InterPro"/>
</dbReference>
<organism evidence="3 4">
    <name type="scientific">Paracoccus alcaliphilus</name>
    <dbReference type="NCBI Taxonomy" id="34002"/>
    <lineage>
        <taxon>Bacteria</taxon>
        <taxon>Pseudomonadati</taxon>
        <taxon>Pseudomonadota</taxon>
        <taxon>Alphaproteobacteria</taxon>
        <taxon>Rhodobacterales</taxon>
        <taxon>Paracoccaceae</taxon>
        <taxon>Paracoccus</taxon>
    </lineage>
</organism>
<protein>
    <submittedName>
        <fullName evidence="3">Uncharacterized membrane protein</fullName>
    </submittedName>
</protein>